<gene>
    <name evidence="4" type="ORF">ALFOR1_20225</name>
</gene>
<proteinExistence type="predicted"/>
<accession>A0A6T9XZW8</accession>
<dbReference type="GO" id="GO:0005737">
    <property type="term" value="C:cytoplasm"/>
    <property type="evidence" value="ECO:0007669"/>
    <property type="project" value="TreeGrafter"/>
</dbReference>
<dbReference type="SUPFAM" id="SSF55031">
    <property type="entry name" value="Bacterial exopeptidase dimerisation domain"/>
    <property type="match status" value="1"/>
</dbReference>
<dbReference type="InterPro" id="IPR017145">
    <property type="entry name" value="Aminobenzoyl-glu_utiliz_pB"/>
</dbReference>
<dbReference type="InterPro" id="IPR011650">
    <property type="entry name" value="Peptidase_M20_dimer"/>
</dbReference>
<keyword evidence="1 4" id="KW-0378">Hydrolase</keyword>
<dbReference type="EMBL" id="LR812090">
    <property type="protein sequence ID" value="CAB9492783.1"/>
    <property type="molecule type" value="Genomic_DNA"/>
</dbReference>
<dbReference type="AlphaFoldDB" id="A0A6T9XZW8"/>
<keyword evidence="2" id="KW-0732">Signal</keyword>
<evidence type="ECO:0000256" key="1">
    <source>
        <dbReference type="ARBA" id="ARBA00022801"/>
    </source>
</evidence>
<dbReference type="InterPro" id="IPR017439">
    <property type="entry name" value="Amidohydrolase"/>
</dbReference>
<feature type="signal peptide" evidence="2">
    <location>
        <begin position="1"/>
        <end position="34"/>
    </location>
</feature>
<dbReference type="FunFam" id="3.30.70.360:FF:000004">
    <property type="entry name" value="Peptidase M20 domain-containing protein 2"/>
    <property type="match status" value="1"/>
</dbReference>
<dbReference type="Gene3D" id="3.30.70.360">
    <property type="match status" value="1"/>
</dbReference>
<dbReference type="GO" id="GO:0016805">
    <property type="term" value="F:dipeptidase activity"/>
    <property type="evidence" value="ECO:0007669"/>
    <property type="project" value="TreeGrafter"/>
</dbReference>
<dbReference type="Proteomes" id="UP000509458">
    <property type="component" value="Chromosome"/>
</dbReference>
<dbReference type="Pfam" id="PF07687">
    <property type="entry name" value="M20_dimer"/>
    <property type="match status" value="1"/>
</dbReference>
<evidence type="ECO:0000256" key="2">
    <source>
        <dbReference type="SAM" id="SignalP"/>
    </source>
</evidence>
<reference evidence="4 5" key="1">
    <citation type="submission" date="2020-06" db="EMBL/GenBank/DDBJ databases">
        <authorList>
            <person name="Duchaud E."/>
        </authorList>
    </citation>
    <scope>NUCLEOTIDE SEQUENCE [LARGE SCALE GENOMIC DNA]</scope>
    <source>
        <strain evidence="4">Alteromonas fortis</strain>
    </source>
</reference>
<evidence type="ECO:0000313" key="5">
    <source>
        <dbReference type="Proteomes" id="UP000509458"/>
    </source>
</evidence>
<feature type="domain" description="Peptidase M20 dimerisation" evidence="3">
    <location>
        <begin position="237"/>
        <end position="330"/>
    </location>
</feature>
<dbReference type="PIRSF" id="PIRSF037227">
    <property type="entry name" value="Aminobenzoyl-glu_utiliz_pB"/>
    <property type="match status" value="1"/>
</dbReference>
<dbReference type="NCBIfam" id="TIGR01891">
    <property type="entry name" value="amidohydrolases"/>
    <property type="match status" value="1"/>
</dbReference>
<name>A0A6T9XZW8_ALTMA</name>
<dbReference type="GO" id="GO:0046657">
    <property type="term" value="P:folic acid catabolic process"/>
    <property type="evidence" value="ECO:0007669"/>
    <property type="project" value="TreeGrafter"/>
</dbReference>
<sequence>MIMHLRTNKPKALRHKLAIAVLMSSISVAGPVRAESIEQTDVSAIDSKAARTFVHQSTMKHIAKTMWEKPELGFLEHNSSALMQQTLIKRGFKVTAGIAGMPTAFIAQYNPVGQAEEGVHKSVIGLLAEMDALPSMGVLNTSDKQPISTNGHVHAGHACGHNLFAGGIIGAALSLADYLDSHPNQGSLKVFGAPAEEGGSGKVYLVKAGVFEDVDVALHWHPSDSTTSSPSSSLANKSGKFRFYGIAAHAAAAPDKGRSALDGVEAMNMMVNLMREHVPDGTRIHYVITNGGTAPNVVPDFAEVYYYVRSAQPTVVLSLWDRLEKAAEGAALGTETRVNWEVTGGVWNVLPNVTLSKLMHKHIDAAPPIILTKSEQQFASEISRTREQSFNHNAHSTPEPFDEKITVWSASTDVGDVSWQVPTVGVSIATWVKGTPPHTWQASAMSGTDIGYKGMYLASEVITQTAISLFSEPENISKAKQEFQQRKSTLNYEPMLGQRAPALDYRK</sequence>
<evidence type="ECO:0000313" key="4">
    <source>
        <dbReference type="EMBL" id="CAB9492783.1"/>
    </source>
</evidence>
<dbReference type="PANTHER" id="PTHR30575">
    <property type="entry name" value="PEPTIDASE M20"/>
    <property type="match status" value="1"/>
</dbReference>
<dbReference type="SUPFAM" id="SSF53187">
    <property type="entry name" value="Zn-dependent exopeptidases"/>
    <property type="match status" value="1"/>
</dbReference>
<dbReference type="InterPro" id="IPR052030">
    <property type="entry name" value="Peptidase_M20/M20A_hydrolases"/>
</dbReference>
<feature type="chain" id="PRO_5029689909" evidence="2">
    <location>
        <begin position="35"/>
        <end position="507"/>
    </location>
</feature>
<dbReference type="InterPro" id="IPR036264">
    <property type="entry name" value="Bact_exopeptidase_dim_dom"/>
</dbReference>
<evidence type="ECO:0000259" key="3">
    <source>
        <dbReference type="Pfam" id="PF07687"/>
    </source>
</evidence>
<dbReference type="GO" id="GO:0071713">
    <property type="term" value="F:para-aminobenzoyl-glutamate hydrolase activity"/>
    <property type="evidence" value="ECO:0007669"/>
    <property type="project" value="TreeGrafter"/>
</dbReference>
<dbReference type="Pfam" id="PF01546">
    <property type="entry name" value="Peptidase_M20"/>
    <property type="match status" value="1"/>
</dbReference>
<dbReference type="InterPro" id="IPR002933">
    <property type="entry name" value="Peptidase_M20"/>
</dbReference>
<dbReference type="Gene3D" id="3.40.630.10">
    <property type="entry name" value="Zn peptidases"/>
    <property type="match status" value="1"/>
</dbReference>
<dbReference type="PANTHER" id="PTHR30575:SF0">
    <property type="entry name" value="XAA-ARG DIPEPTIDASE"/>
    <property type="match status" value="1"/>
</dbReference>
<organism evidence="4 5">
    <name type="scientific">Alteromonas macleodii</name>
    <name type="common">Pseudoalteromonas macleodii</name>
    <dbReference type="NCBI Taxonomy" id="28108"/>
    <lineage>
        <taxon>Bacteria</taxon>
        <taxon>Pseudomonadati</taxon>
        <taxon>Pseudomonadota</taxon>
        <taxon>Gammaproteobacteria</taxon>
        <taxon>Alteromonadales</taxon>
        <taxon>Alteromonadaceae</taxon>
        <taxon>Alteromonas/Salinimonas group</taxon>
        <taxon>Alteromonas</taxon>
    </lineage>
</organism>
<protein>
    <submittedName>
        <fullName evidence="4">Amidohydrolase</fullName>
    </submittedName>
</protein>